<feature type="region of interest" description="Disordered" evidence="1">
    <location>
        <begin position="254"/>
        <end position="277"/>
    </location>
</feature>
<proteinExistence type="predicted"/>
<dbReference type="EMBL" id="CP048984">
    <property type="protein sequence ID" value="QID78163.1"/>
    <property type="molecule type" value="Genomic_DNA"/>
</dbReference>
<sequence length="277" mass="32197">MAYSLTRKLLKDWKYFMRHPEKTQGLFHVRPHDSDLHLWHVVMYEPRTSLEVYLLLYIGGNDQDPYIIMKCLSPNCCFPINRTVSMTHLNYLLLKDLGLQDLLFHIWQPLFHIQATEDLQYSPSTVKFNRAWNRIIYKDFKSYFPELIGTLQPGDYSIVKSYSKNHNISNSNGGSVNEFMSSYNAQSHTFHAQDNSKNPYTNSSIGKSSMLSTLNNNNVNKRTHDYNAIDFMTKNLLACDDDSIHPVVSSKRSRTLACPDETNDNRGSEHYTKRKKI</sequence>
<evidence type="ECO:0000256" key="1">
    <source>
        <dbReference type="SAM" id="MobiDB-lite"/>
    </source>
</evidence>
<gene>
    <name evidence="2" type="primary">UBS1_1</name>
    <name evidence="2" type="ORF">GRS66_000366</name>
</gene>
<dbReference type="OrthoDB" id="4064925at2759"/>
<dbReference type="SMR" id="A0A6C1DNL1"/>
<evidence type="ECO:0000313" key="2">
    <source>
        <dbReference type="EMBL" id="QID78163.1"/>
    </source>
</evidence>
<organism evidence="2 3">
    <name type="scientific">Saccharomyces pastorianus</name>
    <name type="common">Lager yeast</name>
    <name type="synonym">Saccharomyces cerevisiae x Saccharomyces eubayanus</name>
    <dbReference type="NCBI Taxonomy" id="27292"/>
    <lineage>
        <taxon>Eukaryota</taxon>
        <taxon>Fungi</taxon>
        <taxon>Dikarya</taxon>
        <taxon>Ascomycota</taxon>
        <taxon>Saccharomycotina</taxon>
        <taxon>Saccharomycetes</taxon>
        <taxon>Saccharomycetales</taxon>
        <taxon>Saccharomycetaceae</taxon>
        <taxon>Saccharomyces</taxon>
    </lineage>
</organism>
<keyword evidence="3" id="KW-1185">Reference proteome</keyword>
<dbReference type="AlphaFoldDB" id="A0A6C1DNL1"/>
<name>A0A6C1DNL1_SACPS</name>
<protein>
    <submittedName>
        <fullName evidence="2">Ubiquitin-conjugating enzyme suppressor</fullName>
    </submittedName>
</protein>
<dbReference type="Proteomes" id="UP000501346">
    <property type="component" value="Chromosome ScII"/>
</dbReference>
<reference evidence="2 3" key="1">
    <citation type="journal article" date="2019" name="BMC Genomics">
        <title>Chromosome level assembly and comparative genome analysis confirm lager-brewing yeasts originated from a single hybridization.</title>
        <authorList>
            <person name="Salazar A.N."/>
            <person name="Gorter de Vries A.R."/>
            <person name="van den Broek M."/>
            <person name="Brouwers N."/>
            <person name="de la Torre Cortes P."/>
            <person name="Kuijpers N.G.A."/>
            <person name="Daran J.G."/>
            <person name="Abeel T."/>
        </authorList>
    </citation>
    <scope>NUCLEOTIDE SEQUENCE [LARGE SCALE GENOMIC DNA]</scope>
    <source>
        <strain evidence="2 3">CBS 1483</strain>
    </source>
</reference>
<accession>A0A6C1DNL1</accession>
<evidence type="ECO:0000313" key="3">
    <source>
        <dbReference type="Proteomes" id="UP000501346"/>
    </source>
</evidence>